<evidence type="ECO:0000259" key="28">
    <source>
        <dbReference type="Pfam" id="PF00912"/>
    </source>
</evidence>
<dbReference type="InterPro" id="IPR028166">
    <property type="entry name" value="UB2H"/>
</dbReference>
<dbReference type="GO" id="GO:0005886">
    <property type="term" value="C:plasma membrane"/>
    <property type="evidence" value="ECO:0007669"/>
    <property type="project" value="UniProtKB-SubCell"/>
</dbReference>
<evidence type="ECO:0000256" key="19">
    <source>
        <dbReference type="ARBA" id="ARBA00032454"/>
    </source>
</evidence>
<evidence type="ECO:0000313" key="31">
    <source>
        <dbReference type="Proteomes" id="UP000015462"/>
    </source>
</evidence>
<comment type="function">
    <text evidence="1 23">Cell wall formation. Synthesis of cross-linked peptidoglycan from the lipid intermediates. The enzyme has a penicillin-insensitive transglycosylase N-terminal domain (formation of linear glycan strands) and a penicillin-sensitive transpeptidase C-terminal domain (cross-linking of the peptide subunits).</text>
</comment>
<feature type="domain" description="Penicillin-binding protein transpeptidase" evidence="27">
    <location>
        <begin position="438"/>
        <end position="677"/>
    </location>
</feature>
<dbReference type="GO" id="GO:0009002">
    <property type="term" value="F:serine-type D-Ala-D-Ala carboxypeptidase activity"/>
    <property type="evidence" value="ECO:0007669"/>
    <property type="project" value="UniProtKB-EC"/>
</dbReference>
<comment type="catalytic activity">
    <reaction evidence="20">
        <text>Preferential cleavage: (Ac)2-L-Lys-D-Ala-|-D-Ala. Also transpeptidation of peptidyl-alanyl moieties that are N-acyl substituents of D-alanine.</text>
        <dbReference type="EC" id="3.4.16.4"/>
    </reaction>
</comment>
<organism evidence="30 31">
    <name type="scientific">Cycloclasticus pugetii</name>
    <dbReference type="NCBI Taxonomy" id="34068"/>
    <lineage>
        <taxon>Bacteria</taxon>
        <taxon>Pseudomonadati</taxon>
        <taxon>Pseudomonadota</taxon>
        <taxon>Gammaproteobacteria</taxon>
        <taxon>Thiotrichales</taxon>
        <taxon>Piscirickettsiaceae</taxon>
        <taxon>Cycloclasticus</taxon>
    </lineage>
</organism>
<dbReference type="SUPFAM" id="SSF53955">
    <property type="entry name" value="Lysozyme-like"/>
    <property type="match status" value="1"/>
</dbReference>
<keyword evidence="26" id="KW-0812">Transmembrane</keyword>
<proteinExistence type="inferred from homology"/>
<evidence type="ECO:0000256" key="20">
    <source>
        <dbReference type="ARBA" id="ARBA00034000"/>
    </source>
</evidence>
<dbReference type="InterPro" id="IPR012338">
    <property type="entry name" value="Beta-lactam/transpept-like"/>
</dbReference>
<evidence type="ECO:0000313" key="30">
    <source>
        <dbReference type="EMBL" id="EPD14086.1"/>
    </source>
</evidence>
<dbReference type="GO" id="GO:0009252">
    <property type="term" value="P:peptidoglycan biosynthetic process"/>
    <property type="evidence" value="ECO:0007669"/>
    <property type="project" value="UniProtKB-UniRule"/>
</dbReference>
<dbReference type="GO" id="GO:0008955">
    <property type="term" value="F:peptidoglycan glycosyltransferase activity"/>
    <property type="evidence" value="ECO:0007669"/>
    <property type="project" value="UniProtKB-UniRule"/>
</dbReference>
<dbReference type="GO" id="GO:0008658">
    <property type="term" value="F:penicillin binding"/>
    <property type="evidence" value="ECO:0007669"/>
    <property type="project" value="UniProtKB-UniRule"/>
</dbReference>
<dbReference type="Pfam" id="PF14814">
    <property type="entry name" value="UB2H"/>
    <property type="match status" value="1"/>
</dbReference>
<evidence type="ECO:0000256" key="18">
    <source>
        <dbReference type="ARBA" id="ARBA00023316"/>
    </source>
</evidence>
<keyword evidence="8" id="KW-0121">Carboxypeptidase</keyword>
<keyword evidence="18 23" id="KW-0961">Cell wall biogenesis/degradation</keyword>
<evidence type="ECO:0000256" key="1">
    <source>
        <dbReference type="ARBA" id="ARBA00002624"/>
    </source>
</evidence>
<dbReference type="InterPro" id="IPR011813">
    <property type="entry name" value="PBP_1b"/>
</dbReference>
<feature type="domain" description="Bifunctional transglycosylase second" evidence="29">
    <location>
        <begin position="76"/>
        <end position="160"/>
    </location>
</feature>
<keyword evidence="7" id="KW-1003">Cell membrane</keyword>
<evidence type="ECO:0000256" key="9">
    <source>
        <dbReference type="ARBA" id="ARBA00022670"/>
    </source>
</evidence>
<dbReference type="RefSeq" id="WP_016389652.1">
    <property type="nucleotide sequence ID" value="NZ_KE646805.1"/>
</dbReference>
<evidence type="ECO:0000256" key="26">
    <source>
        <dbReference type="SAM" id="Phobius"/>
    </source>
</evidence>
<dbReference type="InterPro" id="IPR036950">
    <property type="entry name" value="PBP_transglycosylase"/>
</dbReference>
<dbReference type="GO" id="GO:0008360">
    <property type="term" value="P:regulation of cell shape"/>
    <property type="evidence" value="ECO:0007669"/>
    <property type="project" value="UniProtKB-UniRule"/>
</dbReference>
<dbReference type="EMBL" id="ASHL01000001">
    <property type="protein sequence ID" value="EPD14086.1"/>
    <property type="molecule type" value="Genomic_DNA"/>
</dbReference>
<comment type="caution">
    <text evidence="30">The sequence shown here is derived from an EMBL/GenBank/DDBJ whole genome shotgun (WGS) entry which is preliminary data.</text>
</comment>
<dbReference type="NCBIfam" id="TIGR02071">
    <property type="entry name" value="PBP_1b"/>
    <property type="match status" value="1"/>
</dbReference>
<name>A0AB33Z4H8_9GAMM</name>
<dbReference type="SUPFAM" id="SSF56601">
    <property type="entry name" value="beta-lactamase/transpeptidase-like"/>
    <property type="match status" value="1"/>
</dbReference>
<dbReference type="Gene3D" id="1.10.3810.10">
    <property type="entry name" value="Biosynthetic peptidoglycan transglycosylase-like"/>
    <property type="match status" value="1"/>
</dbReference>
<evidence type="ECO:0000256" key="7">
    <source>
        <dbReference type="ARBA" id="ARBA00022475"/>
    </source>
</evidence>
<sequence>MAKPKTKAKSSRKKTKKPQKKPQSSGFLKRLILKVGLLLIVVIAVYVFYLDHVVRTQFEGKRWALPAHVFANPVELYQGLSLSAQQFESLLKDLHYQRTSTFTSGGQYYQSGSTFTVKTRSFKFFDDREVSKTVKIYFRSDHISAIQNVQTGKSEALLRLDPVRVGSFYPSQKEDRILIKLDDAPRTLIDGLISVEDRDFYQHYGVSIKSILRAVWANIKAGGVVQGGSTLTQQLIKNFYLTSERSLWRKIKEAMMALIIEFHYEKDEILEAYLNEVFVGQDGERSINGFGMASVFYFNKPLIELKPHQTALLVGLVKGPSYYDPRRHPERALKRRNLVLDEMTRFGVLPDEQRRIAKQFGVDISPFKQVKSSRFPAFLDLVKRQLSRDYKDEDLRSEGLNIFSTLDYNIQTTAEKLFKQKLEALNRQYGIEKNKLQGAMVITRREGGEIVAVIGDRNPLFSGFNRALDAIRPIGSLVKPAVYLTALSQPADYTLTTMIEDKAVSLKQRSGELWMPENYDKVEHGPVPLHEALSNSYNLATVRLGMALKVPNVKRTIEELGIRRPIKPYPSLLLGALRLSPLEVTQMYQTLAGEGFFTQLRSIQSVTSSDHIALQRYALSVRQVANPSAVYLVNTALQEVMTKGTGRSVYRQMPHYYKVAGKTGTTDELRDSWFAGFSGDYLAVVWLGRDDNRPSKLTGASGALQVWSSVMSTISKEPVELTKPQNVEYTWVDPLGYRANEFCEDAVQYPFIKGSEPTEYSPCVGAVNRTLERAGNWFDRLTNGM</sequence>
<comment type="similarity">
    <text evidence="5 23">In the N-terminal section; belongs to the glycosyltransferase 51 family.</text>
</comment>
<comment type="pathway">
    <text evidence="3 23">Cell wall biogenesis; peptidoglycan biosynthesis.</text>
</comment>
<feature type="active site" description="Acyl-ester intermediate; for transpeptidase activity" evidence="24">
    <location>
        <position position="476"/>
    </location>
</feature>
<gene>
    <name evidence="30" type="ORF">L196_01265</name>
</gene>
<dbReference type="InterPro" id="IPR023346">
    <property type="entry name" value="Lysozyme-like_dom_sf"/>
</dbReference>
<dbReference type="PANTHER" id="PTHR32282:SF11">
    <property type="entry name" value="PENICILLIN-BINDING PROTEIN 1B"/>
    <property type="match status" value="1"/>
</dbReference>
<keyword evidence="31" id="KW-1185">Reference proteome</keyword>
<evidence type="ECO:0000256" key="4">
    <source>
        <dbReference type="ARBA" id="ARBA00007090"/>
    </source>
</evidence>
<dbReference type="GO" id="GO:0009274">
    <property type="term" value="C:peptidoglycan-based cell wall"/>
    <property type="evidence" value="ECO:0007669"/>
    <property type="project" value="UniProtKB-UniRule"/>
</dbReference>
<evidence type="ECO:0000256" key="8">
    <source>
        <dbReference type="ARBA" id="ARBA00022645"/>
    </source>
</evidence>
<evidence type="ECO:0000256" key="3">
    <source>
        <dbReference type="ARBA" id="ARBA00004752"/>
    </source>
</evidence>
<evidence type="ECO:0000256" key="22">
    <source>
        <dbReference type="NCBIfam" id="TIGR02071"/>
    </source>
</evidence>
<keyword evidence="13 23" id="KW-0133">Cell shape</keyword>
<comment type="subcellular location">
    <subcellularLocation>
        <location evidence="2">Cell membrane</location>
    </subcellularLocation>
</comment>
<evidence type="ECO:0000256" key="14">
    <source>
        <dbReference type="ARBA" id="ARBA00022984"/>
    </source>
</evidence>
<evidence type="ECO:0000256" key="6">
    <source>
        <dbReference type="ARBA" id="ARBA00018637"/>
    </source>
</evidence>
<dbReference type="Proteomes" id="UP000015462">
    <property type="component" value="Unassembled WGS sequence"/>
</dbReference>
<evidence type="ECO:0000256" key="10">
    <source>
        <dbReference type="ARBA" id="ARBA00022676"/>
    </source>
</evidence>
<feature type="transmembrane region" description="Helical" evidence="26">
    <location>
        <begin position="31"/>
        <end position="49"/>
    </location>
</feature>
<evidence type="ECO:0000256" key="25">
    <source>
        <dbReference type="SAM" id="MobiDB-lite"/>
    </source>
</evidence>
<dbReference type="GO" id="GO:0046677">
    <property type="term" value="P:response to antibiotic"/>
    <property type="evidence" value="ECO:0007669"/>
    <property type="project" value="UniProtKB-UniRule"/>
</dbReference>
<keyword evidence="9" id="KW-0645">Protease</keyword>
<comment type="catalytic activity">
    <reaction evidence="21">
        <text>[GlcNAc-(1-&gt;4)-Mur2Ac(oyl-L-Ala-gamma-D-Glu-L-Lys-D-Ala-D-Ala)](n)-di-trans,octa-cis-undecaprenyl diphosphate + beta-D-GlcNAc-(1-&gt;4)-Mur2Ac(oyl-L-Ala-gamma-D-Glu-L-Lys-D-Ala-D-Ala)-di-trans,octa-cis-undecaprenyl diphosphate = [GlcNAc-(1-&gt;4)-Mur2Ac(oyl-L-Ala-gamma-D-Glu-L-Lys-D-Ala-D-Ala)](n+1)-di-trans,octa-cis-undecaprenyl diphosphate + di-trans,octa-cis-undecaprenyl diphosphate + H(+)</text>
        <dbReference type="Rhea" id="RHEA:23708"/>
        <dbReference type="Rhea" id="RHEA-COMP:9602"/>
        <dbReference type="Rhea" id="RHEA-COMP:9603"/>
        <dbReference type="ChEBI" id="CHEBI:15378"/>
        <dbReference type="ChEBI" id="CHEBI:58405"/>
        <dbReference type="ChEBI" id="CHEBI:60033"/>
        <dbReference type="ChEBI" id="CHEBI:78435"/>
        <dbReference type="EC" id="2.4.99.28"/>
    </reaction>
</comment>
<keyword evidence="26" id="KW-1133">Transmembrane helix</keyword>
<dbReference type="GO" id="GO:0030288">
    <property type="term" value="C:outer membrane-bounded periplasmic space"/>
    <property type="evidence" value="ECO:0007669"/>
    <property type="project" value="TreeGrafter"/>
</dbReference>
<dbReference type="Gene3D" id="3.40.710.10">
    <property type="entry name" value="DD-peptidase/beta-lactamase superfamily"/>
    <property type="match status" value="1"/>
</dbReference>
<evidence type="ECO:0000256" key="21">
    <source>
        <dbReference type="ARBA" id="ARBA00049902"/>
    </source>
</evidence>
<evidence type="ECO:0000256" key="23">
    <source>
        <dbReference type="PIRNR" id="PIRNR002799"/>
    </source>
</evidence>
<dbReference type="Gene3D" id="1.20.5.100">
    <property type="entry name" value="Cytochrome c1, transmembrane anchor, C-terminal"/>
    <property type="match status" value="1"/>
</dbReference>
<evidence type="ECO:0000256" key="5">
    <source>
        <dbReference type="ARBA" id="ARBA00007739"/>
    </source>
</evidence>
<keyword evidence="10 23" id="KW-0328">Glycosyltransferase</keyword>
<dbReference type="PANTHER" id="PTHR32282">
    <property type="entry name" value="BINDING PROTEIN TRANSPEPTIDASE, PUTATIVE-RELATED"/>
    <property type="match status" value="1"/>
</dbReference>
<evidence type="ECO:0000256" key="17">
    <source>
        <dbReference type="ARBA" id="ARBA00023268"/>
    </source>
</evidence>
<keyword evidence="11 23" id="KW-0808">Transferase</keyword>
<protein>
    <recommendedName>
        <fullName evidence="6 22">Penicillin-binding protein 1B</fullName>
        <shortName evidence="23">PBP-1b</shortName>
        <shortName evidence="23">PBP1b</shortName>
    </recommendedName>
    <alternativeName>
        <fullName evidence="19 23">Murein polymerase</fullName>
    </alternativeName>
</protein>
<accession>A0AB33Z4H8</accession>
<evidence type="ECO:0000256" key="2">
    <source>
        <dbReference type="ARBA" id="ARBA00004236"/>
    </source>
</evidence>
<keyword evidence="12" id="KW-0378">Hydrolase</keyword>
<evidence type="ECO:0000259" key="29">
    <source>
        <dbReference type="Pfam" id="PF14814"/>
    </source>
</evidence>
<evidence type="ECO:0000256" key="13">
    <source>
        <dbReference type="ARBA" id="ARBA00022960"/>
    </source>
</evidence>
<evidence type="ECO:0000256" key="24">
    <source>
        <dbReference type="PIRSR" id="PIRSR002799-1"/>
    </source>
</evidence>
<evidence type="ECO:0000256" key="11">
    <source>
        <dbReference type="ARBA" id="ARBA00022679"/>
    </source>
</evidence>
<comment type="similarity">
    <text evidence="4 23">In the C-terminal section; belongs to the transpeptidase family.</text>
</comment>
<evidence type="ECO:0000256" key="16">
    <source>
        <dbReference type="ARBA" id="ARBA00023251"/>
    </source>
</evidence>
<evidence type="ECO:0000256" key="15">
    <source>
        <dbReference type="ARBA" id="ARBA00023136"/>
    </source>
</evidence>
<keyword evidence="15 26" id="KW-0472">Membrane</keyword>
<feature type="domain" description="Glycosyl transferase family 51" evidence="28">
    <location>
        <begin position="171"/>
        <end position="343"/>
    </location>
</feature>
<dbReference type="InterPro" id="IPR050396">
    <property type="entry name" value="Glycosyltr_51/Transpeptidase"/>
</dbReference>
<evidence type="ECO:0000259" key="27">
    <source>
        <dbReference type="Pfam" id="PF00905"/>
    </source>
</evidence>
<evidence type="ECO:0000256" key="12">
    <source>
        <dbReference type="ARBA" id="ARBA00022801"/>
    </source>
</evidence>
<keyword evidence="17" id="KW-0511">Multifunctional enzyme</keyword>
<dbReference type="PIRSF" id="PIRSF002799">
    <property type="entry name" value="PBP_1b"/>
    <property type="match status" value="1"/>
</dbReference>
<reference evidence="30 31" key="1">
    <citation type="journal article" date="2013" name="Genome Announc.">
        <title>Genome Sequence of the Pyrene- and Fluoranthene-Degrading Bacterium Cycloclasticus sp. Strain PY97M.</title>
        <authorList>
            <person name="Cui Z."/>
            <person name="Xu G."/>
            <person name="Li Q."/>
            <person name="Gao W."/>
            <person name="Zheng L."/>
        </authorList>
    </citation>
    <scope>NUCLEOTIDE SEQUENCE [LARGE SCALE GENOMIC DNA]</scope>
    <source>
        <strain evidence="30 31">PY97M</strain>
    </source>
</reference>
<feature type="region of interest" description="Disordered" evidence="25">
    <location>
        <begin position="1"/>
        <end position="22"/>
    </location>
</feature>
<dbReference type="AlphaFoldDB" id="A0AB33Z4H8"/>
<dbReference type="InterPro" id="IPR001264">
    <property type="entry name" value="Glyco_trans_51"/>
</dbReference>
<dbReference type="InterPro" id="IPR001460">
    <property type="entry name" value="PCN-bd_Tpept"/>
</dbReference>
<dbReference type="GO" id="GO:0071555">
    <property type="term" value="P:cell wall organization"/>
    <property type="evidence" value="ECO:0007669"/>
    <property type="project" value="UniProtKB-UniRule"/>
</dbReference>
<dbReference type="GO" id="GO:0006508">
    <property type="term" value="P:proteolysis"/>
    <property type="evidence" value="ECO:0007669"/>
    <property type="project" value="UniProtKB-KW"/>
</dbReference>
<dbReference type="Gene3D" id="3.30.2060.10">
    <property type="entry name" value="Penicillin-binding protein 1b domain"/>
    <property type="match status" value="1"/>
</dbReference>
<keyword evidence="14 23" id="KW-0573">Peptidoglycan synthesis</keyword>
<keyword evidence="16" id="KW-0046">Antibiotic resistance</keyword>
<feature type="compositionally biased region" description="Basic residues" evidence="25">
    <location>
        <begin position="1"/>
        <end position="20"/>
    </location>
</feature>
<feature type="active site" description="Proton donor; for transglycosylase activity" evidence="24">
    <location>
        <position position="196"/>
    </location>
</feature>
<dbReference type="Pfam" id="PF00905">
    <property type="entry name" value="Transpeptidase"/>
    <property type="match status" value="1"/>
</dbReference>
<dbReference type="Pfam" id="PF00912">
    <property type="entry name" value="Transgly"/>
    <property type="match status" value="1"/>
</dbReference>